<evidence type="ECO:0000256" key="4">
    <source>
        <dbReference type="ARBA" id="ARBA00022519"/>
    </source>
</evidence>
<feature type="domain" description="General secretion pathway GspH" evidence="9">
    <location>
        <begin position="51"/>
        <end position="152"/>
    </location>
</feature>
<protein>
    <submittedName>
        <fullName evidence="10">Type IV pilin protein, putative</fullName>
    </submittedName>
</protein>
<evidence type="ECO:0000256" key="1">
    <source>
        <dbReference type="ARBA" id="ARBA00004377"/>
    </source>
</evidence>
<evidence type="ECO:0000256" key="3">
    <source>
        <dbReference type="ARBA" id="ARBA00022481"/>
    </source>
</evidence>
<dbReference type="InterPro" id="IPR022346">
    <property type="entry name" value="T2SS_GspH"/>
</dbReference>
<dbReference type="Gene3D" id="3.30.700.10">
    <property type="entry name" value="Glycoprotein, Type 4 Pilin"/>
    <property type="match status" value="1"/>
</dbReference>
<organism evidence="10">
    <name type="scientific">Cyanothece sp. (strain PCC 7425 / ATCC 29141)</name>
    <dbReference type="NCBI Taxonomy" id="395961"/>
    <lineage>
        <taxon>Bacteria</taxon>
        <taxon>Bacillati</taxon>
        <taxon>Cyanobacteriota</taxon>
        <taxon>Cyanophyceae</taxon>
        <taxon>Gomontiellales</taxon>
        <taxon>Cyanothecaceae</taxon>
        <taxon>Cyanothece</taxon>
    </lineage>
</organism>
<keyword evidence="5 8" id="KW-0812">Transmembrane</keyword>
<evidence type="ECO:0000313" key="10">
    <source>
        <dbReference type="EMBL" id="ACL45709.1"/>
    </source>
</evidence>
<proteinExistence type="predicted"/>
<keyword evidence="4" id="KW-0997">Cell inner membrane</keyword>
<reference evidence="10" key="1">
    <citation type="submission" date="2009-01" db="EMBL/GenBank/DDBJ databases">
        <title>Complete sequence of chromosome Cyanothece sp. PCC 7425.</title>
        <authorList>
            <consortium name="US DOE Joint Genome Institute"/>
            <person name="Lucas S."/>
            <person name="Copeland A."/>
            <person name="Lapidus A."/>
            <person name="Glavina del Rio T."/>
            <person name="Dalin E."/>
            <person name="Tice H."/>
            <person name="Bruce D."/>
            <person name="Goodwin L."/>
            <person name="Pitluck S."/>
            <person name="Sims D."/>
            <person name="Meineke L."/>
            <person name="Brettin T."/>
            <person name="Detter J.C."/>
            <person name="Han C."/>
            <person name="Larimer F."/>
            <person name="Land M."/>
            <person name="Hauser L."/>
            <person name="Kyrpides N."/>
            <person name="Ovchinnikova G."/>
            <person name="Liberton M."/>
            <person name="Stoeckel J."/>
            <person name="Banerjee A."/>
            <person name="Singh A."/>
            <person name="Page L."/>
            <person name="Sato H."/>
            <person name="Zhao L."/>
            <person name="Sherman L."/>
            <person name="Pakrasi H."/>
            <person name="Richardson P."/>
        </authorList>
    </citation>
    <scope>NUCLEOTIDE SEQUENCE</scope>
    <source>
        <strain evidence="10">PCC 7425</strain>
    </source>
</reference>
<dbReference type="STRING" id="395961.Cyan7425_3385"/>
<comment type="subcellular location">
    <subcellularLocation>
        <location evidence="1">Cell inner membrane</location>
        <topology evidence="1">Single-pass membrane protein</topology>
    </subcellularLocation>
</comment>
<evidence type="ECO:0000256" key="8">
    <source>
        <dbReference type="SAM" id="Phobius"/>
    </source>
</evidence>
<evidence type="ECO:0000256" key="7">
    <source>
        <dbReference type="ARBA" id="ARBA00023136"/>
    </source>
</evidence>
<feature type="transmembrane region" description="Helical" evidence="8">
    <location>
        <begin position="20"/>
        <end position="41"/>
    </location>
</feature>
<dbReference type="GO" id="GO:0005886">
    <property type="term" value="C:plasma membrane"/>
    <property type="evidence" value="ECO:0007669"/>
    <property type="project" value="UniProtKB-SubCell"/>
</dbReference>
<evidence type="ECO:0000259" key="9">
    <source>
        <dbReference type="Pfam" id="PF12019"/>
    </source>
</evidence>
<keyword evidence="3" id="KW-0488">Methylation</keyword>
<dbReference type="SUPFAM" id="SSF54523">
    <property type="entry name" value="Pili subunits"/>
    <property type="match status" value="1"/>
</dbReference>
<keyword evidence="2" id="KW-1003">Cell membrane</keyword>
<keyword evidence="6 8" id="KW-1133">Transmembrane helix</keyword>
<name>B8HQ00_CYAP4</name>
<evidence type="ECO:0000256" key="5">
    <source>
        <dbReference type="ARBA" id="ARBA00022692"/>
    </source>
</evidence>
<accession>B8HQ00</accession>
<evidence type="ECO:0000256" key="6">
    <source>
        <dbReference type="ARBA" id="ARBA00022989"/>
    </source>
</evidence>
<evidence type="ECO:0000256" key="2">
    <source>
        <dbReference type="ARBA" id="ARBA00022475"/>
    </source>
</evidence>
<dbReference type="EMBL" id="CP001344">
    <property type="protein sequence ID" value="ACL45709.1"/>
    <property type="molecule type" value="Genomic_DNA"/>
</dbReference>
<keyword evidence="7 8" id="KW-0472">Membrane</keyword>
<gene>
    <name evidence="10" type="ordered locus">Cyan7425_3385</name>
</gene>
<dbReference type="InterPro" id="IPR045584">
    <property type="entry name" value="Pilin-like"/>
</dbReference>
<dbReference type="AlphaFoldDB" id="B8HQ00"/>
<dbReference type="Pfam" id="PF12019">
    <property type="entry name" value="GspH"/>
    <property type="match status" value="1"/>
</dbReference>
<dbReference type="GO" id="GO:0015628">
    <property type="term" value="P:protein secretion by the type II secretion system"/>
    <property type="evidence" value="ECO:0007669"/>
    <property type="project" value="InterPro"/>
</dbReference>
<sequence length="172" mass="17904">MLPSVTQAPTRGWTLTETIIVVVIAATLLAIGLPSFFSYLARYRVNDGLARVRAALQTAQREAMRRGQSCTVSLPSGGNTVSGACLRGADSTVGGVPTMILPGSVILTHNLSGGATNTVAFNFRGRNVSSGTIIISASDNSTAWQRCLVLNPGVGLMRSGTWSGSTCTTTDQ</sequence>
<dbReference type="HOGENOM" id="CLU_102971_0_0_3"/>
<dbReference type="GO" id="GO:0015627">
    <property type="term" value="C:type II protein secretion system complex"/>
    <property type="evidence" value="ECO:0007669"/>
    <property type="project" value="InterPro"/>
</dbReference>
<dbReference type="KEGG" id="cyn:Cyan7425_3385"/>
<dbReference type="eggNOG" id="COG4970">
    <property type="taxonomic scope" value="Bacteria"/>
</dbReference>